<protein>
    <submittedName>
        <fullName evidence="1">Uncharacterized protein</fullName>
    </submittedName>
</protein>
<reference evidence="1 2" key="1">
    <citation type="submission" date="2019-07" db="EMBL/GenBank/DDBJ databases">
        <title>Whole genome shotgun sequence of Deinococcus cellulosilyticus NBRC 106333.</title>
        <authorList>
            <person name="Hosoyama A."/>
            <person name="Uohara A."/>
            <person name="Ohji S."/>
            <person name="Ichikawa N."/>
        </authorList>
    </citation>
    <scope>NUCLEOTIDE SEQUENCE [LARGE SCALE GENOMIC DNA]</scope>
    <source>
        <strain evidence="1 2">NBRC 106333</strain>
    </source>
</reference>
<proteinExistence type="predicted"/>
<sequence>MHFHDDLEELDSLSIEQIKALAVQIDLFIEVKNGVWRVYVLPENLDDANRWILNNRPVSMECLESREIN</sequence>
<keyword evidence="2" id="KW-1185">Reference proteome</keyword>
<organism evidence="1 2">
    <name type="scientific">Deinococcus cellulosilyticus (strain DSM 18568 / NBRC 106333 / KACC 11606 / 5516J-15)</name>
    <dbReference type="NCBI Taxonomy" id="1223518"/>
    <lineage>
        <taxon>Bacteria</taxon>
        <taxon>Thermotogati</taxon>
        <taxon>Deinococcota</taxon>
        <taxon>Deinococci</taxon>
        <taxon>Deinococcales</taxon>
        <taxon>Deinococcaceae</taxon>
        <taxon>Deinococcus</taxon>
    </lineage>
</organism>
<dbReference type="AlphaFoldDB" id="A0A511MXM0"/>
<dbReference type="Proteomes" id="UP000321306">
    <property type="component" value="Unassembled WGS sequence"/>
</dbReference>
<comment type="caution">
    <text evidence="1">The sequence shown here is derived from an EMBL/GenBank/DDBJ whole genome shotgun (WGS) entry which is preliminary data.</text>
</comment>
<evidence type="ECO:0000313" key="2">
    <source>
        <dbReference type="Proteomes" id="UP000321306"/>
    </source>
</evidence>
<accession>A0A511MXM0</accession>
<dbReference type="EMBL" id="BJXB01000003">
    <property type="protein sequence ID" value="GEM45334.1"/>
    <property type="molecule type" value="Genomic_DNA"/>
</dbReference>
<evidence type="ECO:0000313" key="1">
    <source>
        <dbReference type="EMBL" id="GEM45334.1"/>
    </source>
</evidence>
<name>A0A511MXM0_DEIC1</name>
<gene>
    <name evidence="1" type="ORF">DC3_09690</name>
</gene>
<dbReference type="RefSeq" id="WP_146882798.1">
    <property type="nucleotide sequence ID" value="NZ_BJXB01000003.1"/>
</dbReference>